<dbReference type="PRINTS" id="PR00411">
    <property type="entry name" value="PNDRDTASEI"/>
</dbReference>
<dbReference type="PRINTS" id="PR00368">
    <property type="entry name" value="FADPNR"/>
</dbReference>
<dbReference type="eggNOG" id="COG0579">
    <property type="taxonomic scope" value="Bacteria"/>
</dbReference>
<evidence type="ECO:0000256" key="1">
    <source>
        <dbReference type="SAM" id="MobiDB-lite"/>
    </source>
</evidence>
<dbReference type="EC" id="1.5.3.1" evidence="5"/>
<feature type="compositionally biased region" description="Basic and acidic residues" evidence="1">
    <location>
        <begin position="489"/>
        <end position="499"/>
    </location>
</feature>
<dbReference type="eggNOG" id="COG0446">
    <property type="taxonomic scope" value="Bacteria"/>
</dbReference>
<dbReference type="PATRIC" id="fig|1307761.3.peg.612"/>
<dbReference type="AlphaFoldDB" id="V5WFW6"/>
<dbReference type="Gene3D" id="1.10.10.1100">
    <property type="entry name" value="BFD-like [2Fe-2S]-binding domain"/>
    <property type="match status" value="1"/>
</dbReference>
<dbReference type="CDD" id="cd19946">
    <property type="entry name" value="GlpA-like_Fer2_BFD-like"/>
    <property type="match status" value="1"/>
</dbReference>
<dbReference type="PANTHER" id="PTHR42720:SF1">
    <property type="entry name" value="GLYCEROL 3-PHOSPHATE OXIDASE"/>
    <property type="match status" value="1"/>
</dbReference>
<sequence length="922" mass="100356">MKTEKSAVQEFDIAIVGSGVSGSAIARRLAVYDVRVALLEKDADVSFGTSKANSGIIHGGFHHNARHLKSRLEIQGNAMFSQLHRELGFPFRRSGIVVAAFNQEQMTTAEHLYRQGVENESPGIELCGAERIKELEPKLHSDVIGGLYAPVGGIIEPYRFVFSLVESAQQNGVELFRQFKVEQGERQGGKYRIRSEDGREIRSEFVVNAAGLFADEVSRMFSAEEYRITPRKGEYHLLDRRTNACPQKVVFPVPTPVSKGMLVIPTVEGTVLIGPTAHEIDDKQDVSTSRERMDGIIASAKQLVPSVSAADIISSFSGLRPVLPGNDFRIEESEACPGFIHVAGIQSPGLTATPAIAEYVKDLLKAAGCNLTEKRVFHPALPPVERTRVMEPEKLTKLWEENPRSANVVCRCETVSRAEIDQAIEAGHHTLDGIKFYSRAGAGRCQGAFCVPRILDVIAEQTEAKVTEVSKRGPGSEIVKDTLPGTADDPAHSPEESPEKSPGPRPEDAEVPASVDLLVVGGGAAGMAAASGVSREGFQALIVDRENHLGGVLRQCIHNGFGLHEFREELTGPEYAERWMKTVHEAGVKVLLETTVVDIRRENDGFVTSLLSRAHGPREIRSRAVSLAMGSRERNRGSIQIPGTRPAGVMTAGAAQRLINVEGYIPGKKAVIIGSGDIGLIMARRLKMIGCDVEAVIEIQPIPSGINRNIVQCLEDFSIPLYLGHVVTEIQGKNRVEGVHVAPLENGVLRSDKAFHLECDTLLLSVGLVPENELSRELGVELHAQTSGPVVDSRLMTNIPGVFASGNVLHIHDLVDYVAEESSRCSKAIVEYLQGKTPGNEVRLKAGSNVRYLAPGRISVEDTNRVYLRSMIAKVGAKIQIRGDGELLKEMKKPHVQPSEMISINVNGGDMKDYRTIEVSII</sequence>
<dbReference type="InterPro" id="IPR007419">
    <property type="entry name" value="BFD-like_2Fe2S-bd_dom"/>
</dbReference>
<feature type="region of interest" description="Disordered" evidence="1">
    <location>
        <begin position="465"/>
        <end position="509"/>
    </location>
</feature>
<evidence type="ECO:0000313" key="6">
    <source>
        <dbReference type="Proteomes" id="UP000018680"/>
    </source>
</evidence>
<feature type="domain" description="FAD/NAD(P)-binding" evidence="4">
    <location>
        <begin position="516"/>
        <end position="810"/>
    </location>
</feature>
<keyword evidence="5" id="KW-0560">Oxidoreductase</keyword>
<feature type="domain" description="FAD dependent oxidoreductase" evidence="2">
    <location>
        <begin position="12"/>
        <end position="363"/>
    </location>
</feature>
<gene>
    <name evidence="5" type="ORF">L21SP2_0612</name>
</gene>
<feature type="domain" description="BFD-like [2Fe-2S]-binding" evidence="3">
    <location>
        <begin position="408"/>
        <end position="460"/>
    </location>
</feature>
<dbReference type="KEGG" id="slr:L21SP2_0612"/>
<dbReference type="EMBL" id="CP006939">
    <property type="protein sequence ID" value="AHC14041.1"/>
    <property type="molecule type" value="Genomic_DNA"/>
</dbReference>
<dbReference type="InterPro" id="IPR041854">
    <property type="entry name" value="BFD-like_2Fe2S-bd_dom_sf"/>
</dbReference>
<dbReference type="InterPro" id="IPR023753">
    <property type="entry name" value="FAD/NAD-binding_dom"/>
</dbReference>
<evidence type="ECO:0000259" key="2">
    <source>
        <dbReference type="Pfam" id="PF01266"/>
    </source>
</evidence>
<accession>V5WFW6</accession>
<dbReference type="GO" id="GO:0008115">
    <property type="term" value="F:sarcosine oxidase activity"/>
    <property type="evidence" value="ECO:0007669"/>
    <property type="project" value="UniProtKB-EC"/>
</dbReference>
<dbReference type="STRING" id="1307761.L21SP2_0612"/>
<dbReference type="Pfam" id="PF01266">
    <property type="entry name" value="DAO"/>
    <property type="match status" value="1"/>
</dbReference>
<dbReference type="Gene3D" id="3.30.9.10">
    <property type="entry name" value="D-Amino Acid Oxidase, subunit A, domain 2"/>
    <property type="match status" value="1"/>
</dbReference>
<dbReference type="InterPro" id="IPR052745">
    <property type="entry name" value="G3P_Oxidase/Oxidoreductase"/>
</dbReference>
<reference evidence="5 6" key="1">
    <citation type="journal article" date="2015" name="Stand. Genomic Sci.">
        <title>Complete genome sequence and description of Salinispira pacifica gen. nov., sp. nov., a novel spirochaete isolated form a hypersaline microbial mat.</title>
        <authorList>
            <person name="Ben Hania W."/>
            <person name="Joseph M."/>
            <person name="Schumann P."/>
            <person name="Bunk B."/>
            <person name="Fiebig A."/>
            <person name="Sproer C."/>
            <person name="Klenk H.P."/>
            <person name="Fardeau M.L."/>
            <person name="Spring S."/>
        </authorList>
    </citation>
    <scope>NUCLEOTIDE SEQUENCE [LARGE SCALE GENOMIC DNA]</scope>
    <source>
        <strain evidence="5 6">L21-RPul-D2</strain>
    </source>
</reference>
<evidence type="ECO:0000259" key="3">
    <source>
        <dbReference type="Pfam" id="PF04324"/>
    </source>
</evidence>
<dbReference type="InterPro" id="IPR006076">
    <property type="entry name" value="FAD-dep_OxRdtase"/>
</dbReference>
<dbReference type="PANTHER" id="PTHR42720">
    <property type="entry name" value="GLYCEROL-3-PHOSPHATE DEHYDROGENASE"/>
    <property type="match status" value="1"/>
</dbReference>
<dbReference type="InterPro" id="IPR036188">
    <property type="entry name" value="FAD/NAD-bd_sf"/>
</dbReference>
<dbReference type="Proteomes" id="UP000018680">
    <property type="component" value="Chromosome"/>
</dbReference>
<dbReference type="RefSeq" id="WP_024266973.1">
    <property type="nucleotide sequence ID" value="NC_023035.1"/>
</dbReference>
<keyword evidence="6" id="KW-1185">Reference proteome</keyword>
<evidence type="ECO:0000313" key="5">
    <source>
        <dbReference type="EMBL" id="AHC14041.1"/>
    </source>
</evidence>
<dbReference type="SUPFAM" id="SSF54373">
    <property type="entry name" value="FAD-linked reductases, C-terminal domain"/>
    <property type="match status" value="1"/>
</dbReference>
<protein>
    <submittedName>
        <fullName evidence="5">Sarcosine oxidase alpha subunit</fullName>
        <ecNumber evidence="5">1.5.3.1</ecNumber>
    </submittedName>
</protein>
<dbReference type="Gene3D" id="3.50.50.60">
    <property type="entry name" value="FAD/NAD(P)-binding domain"/>
    <property type="match status" value="3"/>
</dbReference>
<dbReference type="HOGENOM" id="CLU_281804_0_0_12"/>
<dbReference type="Pfam" id="PF07992">
    <property type="entry name" value="Pyr_redox_2"/>
    <property type="match status" value="1"/>
</dbReference>
<evidence type="ECO:0000259" key="4">
    <source>
        <dbReference type="Pfam" id="PF07992"/>
    </source>
</evidence>
<name>V5WFW6_9SPIO</name>
<proteinExistence type="predicted"/>
<dbReference type="SUPFAM" id="SSF51905">
    <property type="entry name" value="FAD/NAD(P)-binding domain"/>
    <property type="match status" value="2"/>
</dbReference>
<organism evidence="5 6">
    <name type="scientific">Salinispira pacifica</name>
    <dbReference type="NCBI Taxonomy" id="1307761"/>
    <lineage>
        <taxon>Bacteria</taxon>
        <taxon>Pseudomonadati</taxon>
        <taxon>Spirochaetota</taxon>
        <taxon>Spirochaetia</taxon>
        <taxon>Spirochaetales</taxon>
        <taxon>Spirochaetaceae</taxon>
        <taxon>Salinispira</taxon>
    </lineage>
</organism>
<dbReference type="Pfam" id="PF04324">
    <property type="entry name" value="Fer2_BFD"/>
    <property type="match status" value="1"/>
</dbReference>